<keyword evidence="1" id="KW-0472">Membrane</keyword>
<protein>
    <recommendedName>
        <fullName evidence="4">DUF1772 domain-containing protein</fullName>
    </recommendedName>
</protein>
<evidence type="ECO:0000313" key="3">
    <source>
        <dbReference type="Proteomes" id="UP000315677"/>
    </source>
</evidence>
<name>A0A543DJY3_9PSEU</name>
<sequence>MFVALVLAAASALFGRRMATRKPVITASAAARVARFASLLFGGLFAGFLVAVLVLELPLRRFDASVYTQVRHIELIGWDVLASATLLPALVATAFLVVVERRRGRASWPARTALVLLVLVFALSSLVNLPINAEQLAWSVQMPPGDWTSTRDLWQLSHVVRTGAAVLALGCLAAAASVTGERSPLRGAGHRRPSCSI</sequence>
<keyword evidence="3" id="KW-1185">Reference proteome</keyword>
<comment type="caution">
    <text evidence="2">The sequence shown here is derived from an EMBL/GenBank/DDBJ whole genome shotgun (WGS) entry which is preliminary data.</text>
</comment>
<accession>A0A543DJY3</accession>
<feature type="transmembrane region" description="Helical" evidence="1">
    <location>
        <begin position="35"/>
        <end position="55"/>
    </location>
</feature>
<gene>
    <name evidence="2" type="ORF">FB558_5409</name>
</gene>
<dbReference type="AlphaFoldDB" id="A0A543DJY3"/>
<evidence type="ECO:0000313" key="2">
    <source>
        <dbReference type="EMBL" id="TQM09643.1"/>
    </source>
</evidence>
<dbReference type="RefSeq" id="WP_211366860.1">
    <property type="nucleotide sequence ID" value="NZ_VFPA01000003.1"/>
</dbReference>
<keyword evidence="1" id="KW-1133">Transmembrane helix</keyword>
<feature type="transmembrane region" description="Helical" evidence="1">
    <location>
        <begin position="110"/>
        <end position="129"/>
    </location>
</feature>
<dbReference type="EMBL" id="VFPA01000003">
    <property type="protein sequence ID" value="TQM09643.1"/>
    <property type="molecule type" value="Genomic_DNA"/>
</dbReference>
<dbReference type="InterPro" id="IPR013901">
    <property type="entry name" value="Anthrone_oxy"/>
</dbReference>
<dbReference type="Proteomes" id="UP000315677">
    <property type="component" value="Unassembled WGS sequence"/>
</dbReference>
<evidence type="ECO:0000256" key="1">
    <source>
        <dbReference type="SAM" id="Phobius"/>
    </source>
</evidence>
<feature type="transmembrane region" description="Helical" evidence="1">
    <location>
        <begin position="76"/>
        <end position="98"/>
    </location>
</feature>
<evidence type="ECO:0008006" key="4">
    <source>
        <dbReference type="Google" id="ProtNLM"/>
    </source>
</evidence>
<organism evidence="2 3">
    <name type="scientific">Pseudonocardia kunmingensis</name>
    <dbReference type="NCBI Taxonomy" id="630975"/>
    <lineage>
        <taxon>Bacteria</taxon>
        <taxon>Bacillati</taxon>
        <taxon>Actinomycetota</taxon>
        <taxon>Actinomycetes</taxon>
        <taxon>Pseudonocardiales</taxon>
        <taxon>Pseudonocardiaceae</taxon>
        <taxon>Pseudonocardia</taxon>
    </lineage>
</organism>
<proteinExistence type="predicted"/>
<keyword evidence="1" id="KW-0812">Transmembrane</keyword>
<dbReference type="Pfam" id="PF08592">
    <property type="entry name" value="Anthrone_oxy"/>
    <property type="match status" value="1"/>
</dbReference>
<reference evidence="2 3" key="1">
    <citation type="submission" date="2019-06" db="EMBL/GenBank/DDBJ databases">
        <title>Sequencing the genomes of 1000 actinobacteria strains.</title>
        <authorList>
            <person name="Klenk H.-P."/>
        </authorList>
    </citation>
    <scope>NUCLEOTIDE SEQUENCE [LARGE SCALE GENOMIC DNA]</scope>
    <source>
        <strain evidence="2 3">DSM 45301</strain>
    </source>
</reference>